<dbReference type="InterPro" id="IPR000182">
    <property type="entry name" value="GNAT_dom"/>
</dbReference>
<gene>
    <name evidence="2" type="ORF">J3P46_14025</name>
</gene>
<protein>
    <submittedName>
        <fullName evidence="2">GNAT family N-acetyltransferase</fullName>
    </submittedName>
</protein>
<evidence type="ECO:0000313" key="3">
    <source>
        <dbReference type="Proteomes" id="UP000662821"/>
    </source>
</evidence>
<dbReference type="PROSITE" id="PS51186">
    <property type="entry name" value="GNAT"/>
    <property type="match status" value="1"/>
</dbReference>
<dbReference type="Gene3D" id="3.40.630.30">
    <property type="match status" value="1"/>
</dbReference>
<dbReference type="SUPFAM" id="SSF55729">
    <property type="entry name" value="Acyl-CoA N-acyltransferases (Nat)"/>
    <property type="match status" value="1"/>
</dbReference>
<feature type="domain" description="N-acetyltransferase" evidence="1">
    <location>
        <begin position="2"/>
        <end position="152"/>
    </location>
</feature>
<organism evidence="2 3">
    <name type="scientific">Janthinobacterium lividum</name>
    <dbReference type="NCBI Taxonomy" id="29581"/>
    <lineage>
        <taxon>Bacteria</taxon>
        <taxon>Pseudomonadati</taxon>
        <taxon>Pseudomonadota</taxon>
        <taxon>Betaproteobacteria</taxon>
        <taxon>Burkholderiales</taxon>
        <taxon>Oxalobacteraceae</taxon>
        <taxon>Janthinobacterium</taxon>
    </lineage>
</organism>
<name>A0AAJ4MXY6_9BURK</name>
<reference evidence="2 3" key="1">
    <citation type="submission" date="2021-03" db="EMBL/GenBank/DDBJ databases">
        <title>Draft genome sequence of Janthinobacterium sp. strain PLB02 isolated from infected primmorphs (Lubomirskia baicalensis).</title>
        <authorList>
            <person name="Chernogor L.I."/>
            <person name="Belikov S.I."/>
            <person name="Petrushin I.S."/>
        </authorList>
    </citation>
    <scope>NUCLEOTIDE SEQUENCE [LARGE SCALE GENOMIC DNA]</scope>
    <source>
        <strain evidence="2 3">PLB02</strain>
    </source>
</reference>
<dbReference type="GO" id="GO:0016747">
    <property type="term" value="F:acyltransferase activity, transferring groups other than amino-acyl groups"/>
    <property type="evidence" value="ECO:0007669"/>
    <property type="project" value="InterPro"/>
</dbReference>
<accession>A0AAJ4MXY6</accession>
<dbReference type="InterPro" id="IPR016181">
    <property type="entry name" value="Acyl_CoA_acyltransferase"/>
</dbReference>
<dbReference type="EMBL" id="CP071520">
    <property type="protein sequence ID" value="QSX98917.1"/>
    <property type="molecule type" value="Genomic_DNA"/>
</dbReference>
<dbReference type="RefSeq" id="WP_151094816.1">
    <property type="nucleotide sequence ID" value="NZ_CP049828.1"/>
</dbReference>
<evidence type="ECO:0000313" key="2">
    <source>
        <dbReference type="EMBL" id="QSX98917.1"/>
    </source>
</evidence>
<evidence type="ECO:0000259" key="1">
    <source>
        <dbReference type="PROSITE" id="PS51186"/>
    </source>
</evidence>
<dbReference type="AlphaFoldDB" id="A0AAJ4MXY6"/>
<proteinExistence type="predicted"/>
<sequence>MQTVRVYQASDRDACLALFDGNTPRFFDPSERVRFAAWIDAAAQPYLVIERVIDGDARIVACGGHAIEADGMTASLSWGMVAQDLHGQGLGQALTQARLDAISAMPQLTSVTMNTSQYTQGFYARFGFVAVKVTPDGIGPGLDQWDMVLPLPRAGGVDGSR</sequence>
<dbReference type="Proteomes" id="UP000662821">
    <property type="component" value="Chromosome"/>
</dbReference>
<dbReference type="Pfam" id="PF13673">
    <property type="entry name" value="Acetyltransf_10"/>
    <property type="match status" value="1"/>
</dbReference>